<evidence type="ECO:0000313" key="2">
    <source>
        <dbReference type="EMBL" id="CAA7047138.1"/>
    </source>
</evidence>
<dbReference type="Proteomes" id="UP000467841">
    <property type="component" value="Unassembled WGS sequence"/>
</dbReference>
<reference evidence="2" key="1">
    <citation type="submission" date="2020-01" db="EMBL/GenBank/DDBJ databases">
        <authorList>
            <person name="Mishra B."/>
        </authorList>
    </citation>
    <scope>NUCLEOTIDE SEQUENCE [LARGE SCALE GENOMIC DNA]</scope>
</reference>
<gene>
    <name evidence="2" type="ORF">MERR_LOCUS34373</name>
</gene>
<protein>
    <submittedName>
        <fullName evidence="2">Uncharacterized protein</fullName>
    </submittedName>
</protein>
<comment type="caution">
    <text evidence="2">The sequence shown here is derived from an EMBL/GenBank/DDBJ whole genome shotgun (WGS) entry which is preliminary data.</text>
</comment>
<proteinExistence type="predicted"/>
<sequence length="69" mass="7422">MYHQRSVDGSNPKRNGGARNPRHYSPSSPISPLSPTVAAVVTDLLSRFTALSVSPLRGCKSPHLHKLSS</sequence>
<feature type="region of interest" description="Disordered" evidence="1">
    <location>
        <begin position="1"/>
        <end position="33"/>
    </location>
</feature>
<evidence type="ECO:0000256" key="1">
    <source>
        <dbReference type="SAM" id="MobiDB-lite"/>
    </source>
</evidence>
<evidence type="ECO:0000313" key="3">
    <source>
        <dbReference type="Proteomes" id="UP000467841"/>
    </source>
</evidence>
<keyword evidence="3" id="KW-1185">Reference proteome</keyword>
<organism evidence="2 3">
    <name type="scientific">Microthlaspi erraticum</name>
    <dbReference type="NCBI Taxonomy" id="1685480"/>
    <lineage>
        <taxon>Eukaryota</taxon>
        <taxon>Viridiplantae</taxon>
        <taxon>Streptophyta</taxon>
        <taxon>Embryophyta</taxon>
        <taxon>Tracheophyta</taxon>
        <taxon>Spermatophyta</taxon>
        <taxon>Magnoliopsida</taxon>
        <taxon>eudicotyledons</taxon>
        <taxon>Gunneridae</taxon>
        <taxon>Pentapetalae</taxon>
        <taxon>rosids</taxon>
        <taxon>malvids</taxon>
        <taxon>Brassicales</taxon>
        <taxon>Brassicaceae</taxon>
        <taxon>Coluteocarpeae</taxon>
        <taxon>Microthlaspi</taxon>
    </lineage>
</organism>
<name>A0A6D2K613_9BRAS</name>
<dbReference type="EMBL" id="CACVBM020001363">
    <property type="protein sequence ID" value="CAA7047138.1"/>
    <property type="molecule type" value="Genomic_DNA"/>
</dbReference>
<dbReference type="AlphaFoldDB" id="A0A6D2K613"/>
<accession>A0A6D2K613</accession>